<dbReference type="GO" id="GO:0042597">
    <property type="term" value="C:periplasmic space"/>
    <property type="evidence" value="ECO:0007669"/>
    <property type="project" value="TreeGrafter"/>
</dbReference>
<feature type="domain" description="PDZ" evidence="9">
    <location>
        <begin position="290"/>
        <end position="354"/>
    </location>
</feature>
<dbReference type="SUPFAM" id="SSF50494">
    <property type="entry name" value="Trypsin-like serine proteases"/>
    <property type="match status" value="1"/>
</dbReference>
<dbReference type="Pfam" id="PF13365">
    <property type="entry name" value="Trypsin_2"/>
    <property type="match status" value="1"/>
</dbReference>
<dbReference type="SMART" id="SM00228">
    <property type="entry name" value="PDZ"/>
    <property type="match status" value="2"/>
</dbReference>
<dbReference type="InterPro" id="IPR009003">
    <property type="entry name" value="Peptidase_S1_PA"/>
</dbReference>
<evidence type="ECO:0000313" key="11">
    <source>
        <dbReference type="Proteomes" id="UP001139409"/>
    </source>
</evidence>
<gene>
    <name evidence="10" type="ORF">LDX50_26390</name>
</gene>
<evidence type="ECO:0000256" key="5">
    <source>
        <dbReference type="ARBA" id="ARBA00022801"/>
    </source>
</evidence>
<dbReference type="RefSeq" id="WP_225699289.1">
    <property type="nucleotide sequence ID" value="NZ_JAIXNE010000006.1"/>
</dbReference>
<keyword evidence="2" id="KW-0645">Protease</keyword>
<dbReference type="GO" id="GO:0006515">
    <property type="term" value="P:protein quality control for misfolded or incompletely synthesized proteins"/>
    <property type="evidence" value="ECO:0007669"/>
    <property type="project" value="TreeGrafter"/>
</dbReference>
<evidence type="ECO:0000256" key="7">
    <source>
        <dbReference type="PIRSR" id="PIRSR611782-1"/>
    </source>
</evidence>
<evidence type="ECO:0000313" key="10">
    <source>
        <dbReference type="EMBL" id="MCA6078430.1"/>
    </source>
</evidence>
<dbReference type="PROSITE" id="PS50106">
    <property type="entry name" value="PDZ"/>
    <property type="match status" value="1"/>
</dbReference>
<protein>
    <submittedName>
        <fullName evidence="10">Do family serine endopeptidase</fullName>
    </submittedName>
</protein>
<dbReference type="AlphaFoldDB" id="A0A9X1HW14"/>
<comment type="similarity">
    <text evidence="1">Belongs to the peptidase S1C family.</text>
</comment>
<organism evidence="10 11">
    <name type="scientific">Fulvivirga sedimenti</name>
    <dbReference type="NCBI Taxonomy" id="2879465"/>
    <lineage>
        <taxon>Bacteria</taxon>
        <taxon>Pseudomonadati</taxon>
        <taxon>Bacteroidota</taxon>
        <taxon>Cytophagia</taxon>
        <taxon>Cytophagales</taxon>
        <taxon>Fulvivirgaceae</taxon>
        <taxon>Fulvivirga</taxon>
    </lineage>
</organism>
<feature type="active site" description="Charge relay system" evidence="7">
    <location>
        <position position="132"/>
    </location>
</feature>
<dbReference type="SUPFAM" id="SSF50156">
    <property type="entry name" value="PDZ domain-like"/>
    <property type="match status" value="2"/>
</dbReference>
<reference evidence="10" key="1">
    <citation type="submission" date="2021-09" db="EMBL/GenBank/DDBJ databases">
        <title>Fulvivirga sp. isolated from coastal sediment.</title>
        <authorList>
            <person name="Yu H."/>
        </authorList>
    </citation>
    <scope>NUCLEOTIDE SEQUENCE</scope>
    <source>
        <strain evidence="10">1062</strain>
    </source>
</reference>
<evidence type="ECO:0000256" key="4">
    <source>
        <dbReference type="ARBA" id="ARBA00022737"/>
    </source>
</evidence>
<dbReference type="NCBIfam" id="TIGR02037">
    <property type="entry name" value="degP_htrA_DO"/>
    <property type="match status" value="1"/>
</dbReference>
<feature type="binding site" evidence="8">
    <location>
        <position position="162"/>
    </location>
    <ligand>
        <name>substrate</name>
    </ligand>
</feature>
<feature type="binding site" evidence="8">
    <location>
        <begin position="244"/>
        <end position="246"/>
    </location>
    <ligand>
        <name>substrate</name>
    </ligand>
</feature>
<keyword evidence="3" id="KW-0732">Signal</keyword>
<comment type="caution">
    <text evidence="10">The sequence shown here is derived from an EMBL/GenBank/DDBJ whole genome shotgun (WGS) entry which is preliminary data.</text>
</comment>
<dbReference type="InterPro" id="IPR011782">
    <property type="entry name" value="Pept_S1C_Do"/>
</dbReference>
<dbReference type="InterPro" id="IPR001478">
    <property type="entry name" value="PDZ"/>
</dbReference>
<dbReference type="InterPro" id="IPR036034">
    <property type="entry name" value="PDZ_sf"/>
</dbReference>
<evidence type="ECO:0000259" key="9">
    <source>
        <dbReference type="PROSITE" id="PS50106"/>
    </source>
</evidence>
<evidence type="ECO:0000256" key="3">
    <source>
        <dbReference type="ARBA" id="ARBA00022729"/>
    </source>
</evidence>
<evidence type="ECO:0000256" key="6">
    <source>
        <dbReference type="ARBA" id="ARBA00022825"/>
    </source>
</evidence>
<dbReference type="Gene3D" id="2.40.10.120">
    <property type="match status" value="1"/>
</dbReference>
<feature type="binding site" evidence="8">
    <location>
        <position position="132"/>
    </location>
    <ligand>
        <name>substrate</name>
    </ligand>
</feature>
<dbReference type="InterPro" id="IPR001940">
    <property type="entry name" value="Peptidase_S1C"/>
</dbReference>
<name>A0A9X1HW14_9BACT</name>
<accession>A0A9X1HW14</accession>
<dbReference type="Proteomes" id="UP001139409">
    <property type="component" value="Unassembled WGS sequence"/>
</dbReference>
<dbReference type="PANTHER" id="PTHR22939:SF129">
    <property type="entry name" value="SERINE PROTEASE HTRA2, MITOCHONDRIAL"/>
    <property type="match status" value="1"/>
</dbReference>
<dbReference type="PRINTS" id="PR00834">
    <property type="entry name" value="PROTEASES2C"/>
</dbReference>
<evidence type="ECO:0000256" key="8">
    <source>
        <dbReference type="PIRSR" id="PIRSR611782-2"/>
    </source>
</evidence>
<proteinExistence type="inferred from homology"/>
<evidence type="ECO:0000256" key="2">
    <source>
        <dbReference type="ARBA" id="ARBA00022670"/>
    </source>
</evidence>
<keyword evidence="4" id="KW-0677">Repeat</keyword>
<evidence type="ECO:0000256" key="1">
    <source>
        <dbReference type="ARBA" id="ARBA00010541"/>
    </source>
</evidence>
<keyword evidence="11" id="KW-1185">Reference proteome</keyword>
<keyword evidence="6" id="KW-0720">Serine protease</keyword>
<dbReference type="PANTHER" id="PTHR22939">
    <property type="entry name" value="SERINE PROTEASE FAMILY S1C HTRA-RELATED"/>
    <property type="match status" value="1"/>
</dbReference>
<feature type="active site" description="Charge relay system" evidence="7">
    <location>
        <position position="246"/>
    </location>
</feature>
<feature type="active site" description="Charge relay system" evidence="7">
    <location>
        <position position="162"/>
    </location>
</feature>
<sequence length="499" mass="53384">MRKFSALILAAVLGSSITVGTMKLFEDREDDQTLKIEHVDKAPVIPATYNADGTLAPFDFSAAAEKTMPAVVHIRSTQMSTQDQNQALREIPEQFRDFFGPFMDPRGNNSPRVGSGSGVIINDEGYIVTNNHVIDKAEDIEVVMNDNRSFKAVVIGTDPTTDLALLKVDARDLPYLSLYNSDNLRVGEWVMAVGNPFNLTSTVTAGIVSAKGRSINILQNVSPGDSVNNSIESFIQTDAAINPGNSGGALVNLNGDLVGINTAIASPTGSYSGYGFAVPANIVKRVIEDLMAYGSVQRGLLGVQINNVNAAFARENNLDVLQGAYVAAVQQNTAAAEAGIRQGDVIVSIDGYDIATTAELIGYVGSKRPGDKIEVGVNRGGKLLTYNAVLKNRNGTTELMKVERPEILTALGAELASVDAKTLNKLNLKNGVKITRLNAGKLRSETDIREGFIITRIDGKDVNDPDEVVSILKNRNGGVLIEGVYEGSQKVYYYGLGLG</sequence>
<dbReference type="EMBL" id="JAIXNE010000006">
    <property type="protein sequence ID" value="MCA6078430.1"/>
    <property type="molecule type" value="Genomic_DNA"/>
</dbReference>
<dbReference type="Gene3D" id="2.30.42.10">
    <property type="match status" value="2"/>
</dbReference>
<dbReference type="GO" id="GO:0004252">
    <property type="term" value="F:serine-type endopeptidase activity"/>
    <property type="evidence" value="ECO:0007669"/>
    <property type="project" value="InterPro"/>
</dbReference>
<dbReference type="Pfam" id="PF13180">
    <property type="entry name" value="PDZ_2"/>
    <property type="match status" value="1"/>
</dbReference>
<keyword evidence="5" id="KW-0378">Hydrolase</keyword>